<name>A0A1U7PP69_9BACI</name>
<sequence>MVTKSDIGEEARKLKDGDLPVTVAHRFLFIGPLHGQNGFCPACLEQRIEEVGLADHYLSGDSPQEPDRIEQRLIGMYSDRLRTSRDRHILYALDRNTKEVAVLSTYKRGDCPACSTGPAGAKSVADVSGTGRPFNPADPRLRSWKEVTERIDRHSAMVRGSRLSIVSRENRSGDSFGLPMVETEVHQNGVSLLSYGRTGTYGKSRYTSILESLERYATAFPYGSPDGVFREGEDPRIGLTLSEVMQGADMAPGDYSADKPVRYREAEELHSGQHRLIPEQLIYFDSHHVSGEPRYLFDSSNGSALGSTVSEASLYAMLELFERDAFLATWYGQIPPVRIAEGSIHSPVLRSYIVALQKKGIRVHLFDISMELRIPTIWVLLEKVGAGDEDMAFYTAAASSFELEDAMEKALIEATTAISVFQNVFRTAEFRERKKMLSRQPSAVSRLEDHLLLYSNPDSAKYLEFALRTPHEMPMDELDRTYERFGGSYEEVLDEFHRILKAGSDKVFRAVTPNPNLDEIGFVNVKYIVPGMLTMTFGHQNRRIIKRRVERAIRLKGRGRLDEDWLRDVPHPFP</sequence>
<reference evidence="3" key="1">
    <citation type="submission" date="2017-01" db="EMBL/GenBank/DDBJ databases">
        <authorList>
            <person name="Varghese N."/>
            <person name="Submissions S."/>
        </authorList>
    </citation>
    <scope>NUCLEOTIDE SEQUENCE [LARGE SCALE GENOMIC DNA]</scope>
    <source>
        <strain evidence="3">MNA4</strain>
    </source>
</reference>
<dbReference type="Gene3D" id="3.30.1330.230">
    <property type="match status" value="1"/>
</dbReference>
<dbReference type="RefSeq" id="WP_084186647.1">
    <property type="nucleotide sequence ID" value="NZ_FTPL01000003.1"/>
</dbReference>
<accession>A0A1U7PP69</accession>
<dbReference type="GO" id="GO:0016740">
    <property type="term" value="F:transferase activity"/>
    <property type="evidence" value="ECO:0007669"/>
    <property type="project" value="UniProtKB-KW"/>
</dbReference>
<keyword evidence="2" id="KW-0808">Transferase</keyword>
<dbReference type="PROSITE" id="PS51664">
    <property type="entry name" value="YCAO"/>
    <property type="match status" value="1"/>
</dbReference>
<dbReference type="InterPro" id="IPR003776">
    <property type="entry name" value="YcaO-like_dom"/>
</dbReference>
<dbReference type="PANTHER" id="PTHR37809:SF1">
    <property type="entry name" value="RIBOSOMAL PROTEIN S12 METHYLTHIOTRANSFERASE ACCESSORY FACTOR YCAO"/>
    <property type="match status" value="1"/>
</dbReference>
<gene>
    <name evidence="2" type="ORF">SAMN05428946_2014</name>
</gene>
<keyword evidence="3" id="KW-1185">Reference proteome</keyword>
<evidence type="ECO:0000313" key="2">
    <source>
        <dbReference type="EMBL" id="SIT87209.1"/>
    </source>
</evidence>
<dbReference type="GO" id="GO:0005840">
    <property type="term" value="C:ribosome"/>
    <property type="evidence" value="ECO:0007669"/>
    <property type="project" value="UniProtKB-KW"/>
</dbReference>
<dbReference type="Proteomes" id="UP000187550">
    <property type="component" value="Unassembled WGS sequence"/>
</dbReference>
<feature type="domain" description="YcaO" evidence="1">
    <location>
        <begin position="196"/>
        <end position="574"/>
    </location>
</feature>
<dbReference type="EMBL" id="FTPL01000003">
    <property type="protein sequence ID" value="SIT87209.1"/>
    <property type="molecule type" value="Genomic_DNA"/>
</dbReference>
<proteinExistence type="predicted"/>
<dbReference type="STRING" id="550447.SAMN05428946_2014"/>
<dbReference type="AlphaFoldDB" id="A0A1U7PP69"/>
<dbReference type="Pfam" id="PF02624">
    <property type="entry name" value="YcaO"/>
    <property type="match status" value="1"/>
</dbReference>
<organism evidence="2 3">
    <name type="scientific">Edaphobacillus lindanitolerans</name>
    <dbReference type="NCBI Taxonomy" id="550447"/>
    <lineage>
        <taxon>Bacteria</taxon>
        <taxon>Bacillati</taxon>
        <taxon>Bacillota</taxon>
        <taxon>Bacilli</taxon>
        <taxon>Bacillales</taxon>
        <taxon>Bacillaceae</taxon>
        <taxon>Edaphobacillus</taxon>
    </lineage>
</organism>
<keyword evidence="2" id="KW-0689">Ribosomal protein</keyword>
<evidence type="ECO:0000259" key="1">
    <source>
        <dbReference type="PROSITE" id="PS51664"/>
    </source>
</evidence>
<dbReference type="OrthoDB" id="2379922at2"/>
<dbReference type="PANTHER" id="PTHR37809">
    <property type="entry name" value="RIBOSOMAL PROTEIN S12 METHYLTHIOTRANSFERASE ACCESSORY FACTOR YCAO"/>
    <property type="match status" value="1"/>
</dbReference>
<protein>
    <submittedName>
        <fullName evidence="2">Ribosomal protein S12 methylthiotransferase accessory factor</fullName>
    </submittedName>
</protein>
<evidence type="ECO:0000313" key="3">
    <source>
        <dbReference type="Proteomes" id="UP000187550"/>
    </source>
</evidence>
<keyword evidence="2" id="KW-0687">Ribonucleoprotein</keyword>